<dbReference type="AlphaFoldDB" id="A0A0A1U927"/>
<organism evidence="4 5">
    <name type="scientific">Entamoeba invadens IP1</name>
    <dbReference type="NCBI Taxonomy" id="370355"/>
    <lineage>
        <taxon>Eukaryota</taxon>
        <taxon>Amoebozoa</taxon>
        <taxon>Evosea</taxon>
        <taxon>Archamoebae</taxon>
        <taxon>Mastigamoebida</taxon>
        <taxon>Entamoebidae</taxon>
        <taxon>Entamoeba</taxon>
    </lineage>
</organism>
<dbReference type="InterPro" id="IPR001936">
    <property type="entry name" value="RasGAP_dom"/>
</dbReference>
<gene>
    <name evidence="4" type="ORF">EIN_155370</name>
</gene>
<dbReference type="GeneID" id="14890247"/>
<dbReference type="RefSeq" id="XP_004258201.1">
    <property type="nucleotide sequence ID" value="XM_004258153.1"/>
</dbReference>
<sequence length="513" mass="59966">MSDVSDDRNPSKSDFDKLLFSRRHNLLEAVVRTLVTQQRQNRSVEYARLISDYFKVHGRFMELLMWAIDIDFLTTDTLTIDSSSFQHSTFFIPFYNQFVHYHFKNYLLDIFEPIIFGLSSGGDYSEEFKIAMNFQSKEITTAEDIASYQASLDKIAQIFCALNEDFIKNAEYLPDFVRMFFTKFFKIMREGEVETVVIEKIFNELFFTYTICQNVNDPFMLMFDDDRRPQLVPVLYKLEFVSLIIQNIYTNTSMCEGFLIDLQQTIKKMNGNCVGEKMFKYVDAHPVEYKEEPESEEEMNKAFEKLLDAIKNNIQGILDLLPGNLSNQLLDAIKLEKYVYDDYQIYHATLDTINTFTQAYNAKINKLDAENMALKGEYDRLFKEQQELIQQLDTLERKLGPDELEKLSSCIDDELMLSDDYPTRETERNGSIGSRDSLPSSKKSGMRPIGVFQDTSPSLTPKMSSSQKNSPKQSKLFSKFHKGDKDKKEKEKEKDEKKKEKDEKKKEKKEKKK</sequence>
<feature type="compositionally biased region" description="Polar residues" evidence="2">
    <location>
        <begin position="429"/>
        <end position="443"/>
    </location>
</feature>
<dbReference type="OMA" id="MELLMWA"/>
<protein>
    <recommendedName>
        <fullName evidence="3">Ras-GAP domain-containing protein</fullName>
    </recommendedName>
</protein>
<evidence type="ECO:0000259" key="3">
    <source>
        <dbReference type="PROSITE" id="PS50018"/>
    </source>
</evidence>
<dbReference type="PROSITE" id="PS50018">
    <property type="entry name" value="RAS_GTPASE_ACTIV_2"/>
    <property type="match status" value="1"/>
</dbReference>
<feature type="coiled-coil region" evidence="1">
    <location>
        <begin position="364"/>
        <end position="398"/>
    </location>
</feature>
<feature type="compositionally biased region" description="Low complexity" evidence="2">
    <location>
        <begin position="461"/>
        <end position="475"/>
    </location>
</feature>
<dbReference type="OrthoDB" id="10351883at2759"/>
<evidence type="ECO:0000313" key="4">
    <source>
        <dbReference type="EMBL" id="ELP91430.1"/>
    </source>
</evidence>
<feature type="domain" description="Ras-GAP" evidence="3">
    <location>
        <begin position="42"/>
        <end position="250"/>
    </location>
</feature>
<name>A0A0A1U927_ENTIV</name>
<evidence type="ECO:0000313" key="5">
    <source>
        <dbReference type="Proteomes" id="UP000014680"/>
    </source>
</evidence>
<proteinExistence type="predicted"/>
<evidence type="ECO:0000256" key="1">
    <source>
        <dbReference type="SAM" id="Coils"/>
    </source>
</evidence>
<keyword evidence="5" id="KW-1185">Reference proteome</keyword>
<feature type="region of interest" description="Disordered" evidence="2">
    <location>
        <begin position="418"/>
        <end position="513"/>
    </location>
</feature>
<dbReference type="SUPFAM" id="SSF48350">
    <property type="entry name" value="GTPase activation domain, GAP"/>
    <property type="match status" value="1"/>
</dbReference>
<evidence type="ECO:0000256" key="2">
    <source>
        <dbReference type="SAM" id="MobiDB-lite"/>
    </source>
</evidence>
<keyword evidence="1" id="KW-0175">Coiled coil</keyword>
<dbReference type="Proteomes" id="UP000014680">
    <property type="component" value="Unassembled WGS sequence"/>
</dbReference>
<feature type="compositionally biased region" description="Basic and acidic residues" evidence="2">
    <location>
        <begin position="481"/>
        <end position="505"/>
    </location>
</feature>
<dbReference type="VEuPathDB" id="AmoebaDB:EIN_155370"/>
<dbReference type="EMBL" id="KB206474">
    <property type="protein sequence ID" value="ELP91430.1"/>
    <property type="molecule type" value="Genomic_DNA"/>
</dbReference>
<reference evidence="4 5" key="1">
    <citation type="submission" date="2012-10" db="EMBL/GenBank/DDBJ databases">
        <authorList>
            <person name="Zafar N."/>
            <person name="Inman J."/>
            <person name="Hall N."/>
            <person name="Lorenzi H."/>
            <person name="Caler E."/>
        </authorList>
    </citation>
    <scope>NUCLEOTIDE SEQUENCE [LARGE SCALE GENOMIC DNA]</scope>
    <source>
        <strain evidence="4 5">IP1</strain>
    </source>
</reference>
<accession>A0A0A1U927</accession>
<dbReference type="KEGG" id="eiv:EIN_155370"/>
<dbReference type="InterPro" id="IPR008936">
    <property type="entry name" value="Rho_GTPase_activation_prot"/>
</dbReference>